<sequence>MLTPRVDANHLKNSKATTKRFSDFKHNSSGSNNKRTPALKVHRSTLQEQSNSTALALLTVFYLLGLALLDNYVYNQSQFSNTEYMVFGVTSVAAAISVLLAQYALAYEDHWKLVPFLVTQVAFTTLLGMVYGQQIAQQLQFAKTDLQFAVRLTLLMLHETILTFMQFYSLVISFRSFNYLRAKKMYRENQARQITFDNIL</sequence>
<keyword evidence="1" id="KW-0812">Transmembrane</keyword>
<dbReference type="AlphaFoldDB" id="A0AAD4N1S0"/>
<proteinExistence type="predicted"/>
<feature type="transmembrane region" description="Helical" evidence="1">
    <location>
        <begin position="152"/>
        <end position="177"/>
    </location>
</feature>
<keyword evidence="1" id="KW-1133">Transmembrane helix</keyword>
<keyword evidence="1" id="KW-0472">Membrane</keyword>
<keyword evidence="3" id="KW-1185">Reference proteome</keyword>
<reference evidence="2" key="1">
    <citation type="submission" date="2022-01" db="EMBL/GenBank/DDBJ databases">
        <title>Genome Sequence Resource for Two Populations of Ditylenchus destructor, the Migratory Endoparasitic Phytonematode.</title>
        <authorList>
            <person name="Zhang H."/>
            <person name="Lin R."/>
            <person name="Xie B."/>
        </authorList>
    </citation>
    <scope>NUCLEOTIDE SEQUENCE</scope>
    <source>
        <strain evidence="2">BazhouSP</strain>
    </source>
</reference>
<comment type="caution">
    <text evidence="2">The sequence shown here is derived from an EMBL/GenBank/DDBJ whole genome shotgun (WGS) entry which is preliminary data.</text>
</comment>
<dbReference type="EMBL" id="JAKKPZ010000014">
    <property type="protein sequence ID" value="KAI1713967.1"/>
    <property type="molecule type" value="Genomic_DNA"/>
</dbReference>
<evidence type="ECO:0000313" key="2">
    <source>
        <dbReference type="EMBL" id="KAI1713967.1"/>
    </source>
</evidence>
<feature type="transmembrane region" description="Helical" evidence="1">
    <location>
        <begin position="113"/>
        <end position="132"/>
    </location>
</feature>
<evidence type="ECO:0000256" key="1">
    <source>
        <dbReference type="SAM" id="Phobius"/>
    </source>
</evidence>
<name>A0AAD4N1S0_9BILA</name>
<organism evidence="2 3">
    <name type="scientific">Ditylenchus destructor</name>
    <dbReference type="NCBI Taxonomy" id="166010"/>
    <lineage>
        <taxon>Eukaryota</taxon>
        <taxon>Metazoa</taxon>
        <taxon>Ecdysozoa</taxon>
        <taxon>Nematoda</taxon>
        <taxon>Chromadorea</taxon>
        <taxon>Rhabditida</taxon>
        <taxon>Tylenchina</taxon>
        <taxon>Tylenchomorpha</taxon>
        <taxon>Sphaerularioidea</taxon>
        <taxon>Anguinidae</taxon>
        <taxon>Anguininae</taxon>
        <taxon>Ditylenchus</taxon>
    </lineage>
</organism>
<feature type="transmembrane region" description="Helical" evidence="1">
    <location>
        <begin position="86"/>
        <end position="106"/>
    </location>
</feature>
<dbReference type="Proteomes" id="UP001201812">
    <property type="component" value="Unassembled WGS sequence"/>
</dbReference>
<evidence type="ECO:0000313" key="3">
    <source>
        <dbReference type="Proteomes" id="UP001201812"/>
    </source>
</evidence>
<gene>
    <name evidence="2" type="ORF">DdX_08851</name>
</gene>
<accession>A0AAD4N1S0</accession>
<feature type="transmembrane region" description="Helical" evidence="1">
    <location>
        <begin position="53"/>
        <end position="74"/>
    </location>
</feature>
<protein>
    <submittedName>
        <fullName evidence="2">Uncharacterized protein</fullName>
    </submittedName>
</protein>